<dbReference type="PANTHER" id="PTHR43312:SF1">
    <property type="entry name" value="NADP-DEPENDENT OXIDOREDUCTASE DOMAIN-CONTAINING PROTEIN"/>
    <property type="match status" value="1"/>
</dbReference>
<dbReference type="PROSITE" id="PS00198">
    <property type="entry name" value="4FE4S_FER_1"/>
    <property type="match status" value="1"/>
</dbReference>
<proteinExistence type="predicted"/>
<dbReference type="SUPFAM" id="SSF51430">
    <property type="entry name" value="NAD(P)-linked oxidoreductase"/>
    <property type="match status" value="1"/>
</dbReference>
<dbReference type="PROSITE" id="PS51379">
    <property type="entry name" value="4FE4S_FER_2"/>
    <property type="match status" value="1"/>
</dbReference>
<keyword evidence="2" id="KW-0408">Iron</keyword>
<dbReference type="PANTHER" id="PTHR43312">
    <property type="entry name" value="D-THREO-ALDOSE 1-DEHYDROGENASE"/>
    <property type="match status" value="1"/>
</dbReference>
<dbReference type="GO" id="GO:0046872">
    <property type="term" value="F:metal ion binding"/>
    <property type="evidence" value="ECO:0007669"/>
    <property type="project" value="UniProtKB-KW"/>
</dbReference>
<dbReference type="InterPro" id="IPR017896">
    <property type="entry name" value="4Fe4S_Fe-S-bd"/>
</dbReference>
<dbReference type="InterPro" id="IPR023210">
    <property type="entry name" value="NADP_OxRdtase_dom"/>
</dbReference>
<keyword evidence="3" id="KW-0411">Iron-sulfur</keyword>
<dbReference type="GO" id="GO:0051536">
    <property type="term" value="F:iron-sulfur cluster binding"/>
    <property type="evidence" value="ECO:0007669"/>
    <property type="project" value="UniProtKB-KW"/>
</dbReference>
<dbReference type="InterPro" id="IPR020471">
    <property type="entry name" value="AKR"/>
</dbReference>
<keyword evidence="5" id="KW-0560">Oxidoreductase</keyword>
<dbReference type="AlphaFoldDB" id="A0A348AIS2"/>
<dbReference type="Pfam" id="PF00248">
    <property type="entry name" value="Aldo_ket_red"/>
    <property type="match status" value="1"/>
</dbReference>
<accession>A0A348AIS2</accession>
<dbReference type="SUPFAM" id="SSF46548">
    <property type="entry name" value="alpha-helical ferredoxin"/>
    <property type="match status" value="1"/>
</dbReference>
<dbReference type="Proteomes" id="UP000276437">
    <property type="component" value="Chromosome"/>
</dbReference>
<dbReference type="PRINTS" id="PR00069">
    <property type="entry name" value="ALDKETRDTASE"/>
</dbReference>
<dbReference type="CDD" id="cd19100">
    <property type="entry name" value="AKR_unchar"/>
    <property type="match status" value="1"/>
</dbReference>
<protein>
    <submittedName>
        <fullName evidence="5">General stress protein 69</fullName>
        <ecNumber evidence="5">1.1.1.-</ecNumber>
    </submittedName>
</protein>
<evidence type="ECO:0000259" key="4">
    <source>
        <dbReference type="PROSITE" id="PS51379"/>
    </source>
</evidence>
<keyword evidence="6" id="KW-1185">Reference proteome</keyword>
<gene>
    <name evidence="5" type="primary">yhdN_5</name>
    <name evidence="5" type="ORF">MAMMFC1_01637</name>
</gene>
<evidence type="ECO:0000313" key="6">
    <source>
        <dbReference type="Proteomes" id="UP000276437"/>
    </source>
</evidence>
<dbReference type="Gene3D" id="3.20.20.100">
    <property type="entry name" value="NADP-dependent oxidoreductase domain"/>
    <property type="match status" value="1"/>
</dbReference>
<organism evidence="5 6">
    <name type="scientific">Methylomusa anaerophila</name>
    <dbReference type="NCBI Taxonomy" id="1930071"/>
    <lineage>
        <taxon>Bacteria</taxon>
        <taxon>Bacillati</taxon>
        <taxon>Bacillota</taxon>
        <taxon>Negativicutes</taxon>
        <taxon>Selenomonadales</taxon>
        <taxon>Sporomusaceae</taxon>
        <taxon>Methylomusa</taxon>
    </lineage>
</organism>
<dbReference type="EC" id="1.1.1.-" evidence="5"/>
<dbReference type="Pfam" id="PF13534">
    <property type="entry name" value="Fer4_17"/>
    <property type="match status" value="1"/>
</dbReference>
<dbReference type="InterPro" id="IPR017900">
    <property type="entry name" value="4Fe4S_Fe_S_CS"/>
</dbReference>
<dbReference type="RefSeq" id="WP_126308028.1">
    <property type="nucleotide sequence ID" value="NZ_AP018449.1"/>
</dbReference>
<feature type="domain" description="4Fe-4S ferredoxin-type" evidence="4">
    <location>
        <begin position="298"/>
        <end position="327"/>
    </location>
</feature>
<dbReference type="GO" id="GO:0016491">
    <property type="term" value="F:oxidoreductase activity"/>
    <property type="evidence" value="ECO:0007669"/>
    <property type="project" value="UniProtKB-KW"/>
</dbReference>
<dbReference type="OrthoDB" id="9773828at2"/>
<dbReference type="EMBL" id="AP018449">
    <property type="protein sequence ID" value="BBB90970.1"/>
    <property type="molecule type" value="Genomic_DNA"/>
</dbReference>
<evidence type="ECO:0000256" key="1">
    <source>
        <dbReference type="ARBA" id="ARBA00022723"/>
    </source>
</evidence>
<dbReference type="InterPro" id="IPR053135">
    <property type="entry name" value="AKR2_Oxidoreductase"/>
</dbReference>
<sequence>MEKRSLGRTGLMVTPISFGALPVQRCTFGEAGAVLQAALDAGINFIDTARAYTDSEEKIGRYAASRRKEFYLATKSLARTREAMLMDIDTSLQMMRTDYIDLYQIHNIKVEQDLNAVMAPSGALAALKEAKAAGKIRHIGITGHNFGLLVQALKSNQFDTVQAPFNCVEQGALTELFPLARSMDIGCIVMKPLGGGLIESADLALRFILENDYLVAIPGMDRVEQIAANLSVTRDFQPLSAAEKAKLKAEAEALGPNFCRRCGYCLPCPQGIDIPTMFIFHLQYVKYGLKTAIPDRYAGLKAKASACVECGECETRCPYNLPIRQRMKQVAADLG</sequence>
<dbReference type="InterPro" id="IPR036812">
    <property type="entry name" value="NAD(P)_OxRdtase_dom_sf"/>
</dbReference>
<reference evidence="5 6" key="1">
    <citation type="journal article" date="2018" name="Int. J. Syst. Evol. Microbiol.">
        <title>Methylomusa anaerophila gen. nov., sp. nov., an anaerobic methanol-utilizing bacterium isolated from a microbial fuel cell.</title>
        <authorList>
            <person name="Amano N."/>
            <person name="Yamamuro A."/>
            <person name="Miyahara M."/>
            <person name="Kouzuma A."/>
            <person name="Abe T."/>
            <person name="Watanabe K."/>
        </authorList>
    </citation>
    <scope>NUCLEOTIDE SEQUENCE [LARGE SCALE GENOMIC DNA]</scope>
    <source>
        <strain evidence="5 6">MMFC1</strain>
    </source>
</reference>
<evidence type="ECO:0000256" key="2">
    <source>
        <dbReference type="ARBA" id="ARBA00023004"/>
    </source>
</evidence>
<evidence type="ECO:0000256" key="3">
    <source>
        <dbReference type="ARBA" id="ARBA00023014"/>
    </source>
</evidence>
<name>A0A348AIS2_9FIRM</name>
<evidence type="ECO:0000313" key="5">
    <source>
        <dbReference type="EMBL" id="BBB90970.1"/>
    </source>
</evidence>
<dbReference type="KEGG" id="mana:MAMMFC1_01637"/>
<keyword evidence="1" id="KW-0479">Metal-binding</keyword>